<accession>W7M8P7</accession>
<dbReference type="RefSeq" id="XP_018750106.1">
    <property type="nucleotide sequence ID" value="XM_018893273.1"/>
</dbReference>
<evidence type="ECO:0000313" key="2">
    <source>
        <dbReference type="Proteomes" id="UP000009096"/>
    </source>
</evidence>
<gene>
    <name evidence="1" type="ORF">FVEG_05175</name>
</gene>
<evidence type="ECO:0000313" key="1">
    <source>
        <dbReference type="EMBL" id="EWG43915.1"/>
    </source>
</evidence>
<name>W7M8P7_GIBM7</name>
<dbReference type="VEuPathDB" id="FungiDB:FVEG_05175"/>
<dbReference type="AlphaFoldDB" id="W7M8P7"/>
<dbReference type="HOGENOM" id="CLU_2757823_0_0_1"/>
<dbReference type="GeneID" id="30063186"/>
<proteinExistence type="predicted"/>
<dbReference type="KEGG" id="fvr:FVEG_05175"/>
<reference evidence="1 2" key="1">
    <citation type="journal article" date="2010" name="Nature">
        <title>Comparative genomics reveals mobile pathogenicity chromosomes in Fusarium.</title>
        <authorList>
            <person name="Ma L.J."/>
            <person name="van der Does H.C."/>
            <person name="Borkovich K.A."/>
            <person name="Coleman J.J."/>
            <person name="Daboussi M.J."/>
            <person name="Di Pietro A."/>
            <person name="Dufresne M."/>
            <person name="Freitag M."/>
            <person name="Grabherr M."/>
            <person name="Henrissat B."/>
            <person name="Houterman P.M."/>
            <person name="Kang S."/>
            <person name="Shim W.B."/>
            <person name="Woloshuk C."/>
            <person name="Xie X."/>
            <person name="Xu J.R."/>
            <person name="Antoniw J."/>
            <person name="Baker S.E."/>
            <person name="Bluhm B.H."/>
            <person name="Breakspear A."/>
            <person name="Brown D.W."/>
            <person name="Butchko R.A."/>
            <person name="Chapman S."/>
            <person name="Coulson R."/>
            <person name="Coutinho P.M."/>
            <person name="Danchin E.G."/>
            <person name="Diener A."/>
            <person name="Gale L.R."/>
            <person name="Gardiner D.M."/>
            <person name="Goff S."/>
            <person name="Hammond-Kosack K.E."/>
            <person name="Hilburn K."/>
            <person name="Hua-Van A."/>
            <person name="Jonkers W."/>
            <person name="Kazan K."/>
            <person name="Kodira C.D."/>
            <person name="Koehrsen M."/>
            <person name="Kumar L."/>
            <person name="Lee Y.H."/>
            <person name="Li L."/>
            <person name="Manners J.M."/>
            <person name="Miranda-Saavedra D."/>
            <person name="Mukherjee M."/>
            <person name="Park G."/>
            <person name="Park J."/>
            <person name="Park S.Y."/>
            <person name="Proctor R.H."/>
            <person name="Regev A."/>
            <person name="Ruiz-Roldan M.C."/>
            <person name="Sain D."/>
            <person name="Sakthikumar S."/>
            <person name="Sykes S."/>
            <person name="Schwartz D.C."/>
            <person name="Turgeon B.G."/>
            <person name="Wapinski I."/>
            <person name="Yoder O."/>
            <person name="Young S."/>
            <person name="Zeng Q."/>
            <person name="Zhou S."/>
            <person name="Galagan J."/>
            <person name="Cuomo C.A."/>
            <person name="Kistler H.C."/>
            <person name="Rep M."/>
        </authorList>
    </citation>
    <scope>NUCLEOTIDE SEQUENCE [LARGE SCALE GENOMIC DNA]</scope>
    <source>
        <strain evidence="2">M3125 / FGSC 7600</strain>
    </source>
</reference>
<keyword evidence="2" id="KW-1185">Reference proteome</keyword>
<organism evidence="1 2">
    <name type="scientific">Gibberella moniliformis (strain M3125 / FGSC 7600)</name>
    <name type="common">Maize ear and stalk rot fungus</name>
    <name type="synonym">Fusarium verticillioides</name>
    <dbReference type="NCBI Taxonomy" id="334819"/>
    <lineage>
        <taxon>Eukaryota</taxon>
        <taxon>Fungi</taxon>
        <taxon>Dikarya</taxon>
        <taxon>Ascomycota</taxon>
        <taxon>Pezizomycotina</taxon>
        <taxon>Sordariomycetes</taxon>
        <taxon>Hypocreomycetidae</taxon>
        <taxon>Hypocreales</taxon>
        <taxon>Nectriaceae</taxon>
        <taxon>Fusarium</taxon>
        <taxon>Fusarium fujikuroi species complex</taxon>
    </lineage>
</organism>
<dbReference type="OrthoDB" id="5021629at2759"/>
<dbReference type="OMA" id="TKQIQPR"/>
<protein>
    <submittedName>
        <fullName evidence="1">Uncharacterized protein</fullName>
    </submittedName>
</protein>
<sequence length="70" mass="8225">MRLALLAKAQREAYKNYFFAFPLITNGLSGNSMLSTKQIQLRRYRGVLCKEDIEELNGFIKGEIRERTRR</sequence>
<dbReference type="EMBL" id="DS022247">
    <property type="protein sequence ID" value="EWG43915.1"/>
    <property type="molecule type" value="Genomic_DNA"/>
</dbReference>
<dbReference type="Proteomes" id="UP000009096">
    <property type="component" value="Chromosome 3"/>
</dbReference>